<feature type="compositionally biased region" description="Polar residues" evidence="13">
    <location>
        <begin position="111"/>
        <end position="123"/>
    </location>
</feature>
<dbReference type="SUPFAM" id="SSF46785">
    <property type="entry name" value="Winged helix' DNA-binding domain"/>
    <property type="match status" value="1"/>
</dbReference>
<dbReference type="PROSITE" id="PS00434">
    <property type="entry name" value="HSF_DOMAIN"/>
    <property type="match status" value="1"/>
</dbReference>
<keyword evidence="4" id="KW-0805">Transcription regulation</keyword>
<comment type="caution">
    <text evidence="15">The sequence shown here is derived from an EMBL/GenBank/DDBJ whole genome shotgun (WGS) entry which is preliminary data.</text>
</comment>
<evidence type="ECO:0000256" key="9">
    <source>
        <dbReference type="ARBA" id="ARBA00023242"/>
    </source>
</evidence>
<dbReference type="GO" id="GO:0006357">
    <property type="term" value="P:regulation of transcription by RNA polymerase II"/>
    <property type="evidence" value="ECO:0007669"/>
    <property type="project" value="TreeGrafter"/>
</dbReference>
<evidence type="ECO:0000256" key="3">
    <source>
        <dbReference type="ARBA" id="ARBA00022553"/>
    </source>
</evidence>
<gene>
    <name evidence="15" type="ORF">STAS_23841</name>
</gene>
<keyword evidence="6" id="KW-0238">DNA-binding</keyword>
<comment type="similarity">
    <text evidence="2 12">Belongs to the HSF family.</text>
</comment>
<dbReference type="PANTHER" id="PTHR10015:SF427">
    <property type="entry name" value="HEAT SHOCK FACTOR PROTEIN"/>
    <property type="match status" value="1"/>
</dbReference>
<evidence type="ECO:0000313" key="15">
    <source>
        <dbReference type="EMBL" id="GER46786.1"/>
    </source>
</evidence>
<keyword evidence="5" id="KW-0346">Stress response</keyword>
<evidence type="ECO:0000256" key="11">
    <source>
        <dbReference type="ARBA" id="ARBA00081483"/>
    </source>
</evidence>
<evidence type="ECO:0000256" key="5">
    <source>
        <dbReference type="ARBA" id="ARBA00023016"/>
    </source>
</evidence>
<evidence type="ECO:0000313" key="16">
    <source>
        <dbReference type="Proteomes" id="UP000325081"/>
    </source>
</evidence>
<dbReference type="GO" id="GO:0034605">
    <property type="term" value="P:cellular response to heat"/>
    <property type="evidence" value="ECO:0007669"/>
    <property type="project" value="TreeGrafter"/>
</dbReference>
<dbReference type="FunFam" id="1.10.10.10:FF:000057">
    <property type="entry name" value="Heat shock transcription factor 1"/>
    <property type="match status" value="1"/>
</dbReference>
<reference evidence="16" key="1">
    <citation type="journal article" date="2019" name="Curr. Biol.">
        <title>Genome Sequence of Striga asiatica Provides Insight into the Evolution of Plant Parasitism.</title>
        <authorList>
            <person name="Yoshida S."/>
            <person name="Kim S."/>
            <person name="Wafula E.K."/>
            <person name="Tanskanen J."/>
            <person name="Kim Y.M."/>
            <person name="Honaas L."/>
            <person name="Yang Z."/>
            <person name="Spallek T."/>
            <person name="Conn C.E."/>
            <person name="Ichihashi Y."/>
            <person name="Cheong K."/>
            <person name="Cui S."/>
            <person name="Der J.P."/>
            <person name="Gundlach H."/>
            <person name="Jiao Y."/>
            <person name="Hori C."/>
            <person name="Ishida J.K."/>
            <person name="Kasahara H."/>
            <person name="Kiba T."/>
            <person name="Kim M.S."/>
            <person name="Koo N."/>
            <person name="Laohavisit A."/>
            <person name="Lee Y.H."/>
            <person name="Lumba S."/>
            <person name="McCourt P."/>
            <person name="Mortimer J.C."/>
            <person name="Mutuku J.M."/>
            <person name="Nomura T."/>
            <person name="Sasaki-Sekimoto Y."/>
            <person name="Seto Y."/>
            <person name="Wang Y."/>
            <person name="Wakatake T."/>
            <person name="Sakakibara H."/>
            <person name="Demura T."/>
            <person name="Yamaguchi S."/>
            <person name="Yoneyama K."/>
            <person name="Manabe R.I."/>
            <person name="Nelson D.C."/>
            <person name="Schulman A.H."/>
            <person name="Timko M.P."/>
            <person name="dePamphilis C.W."/>
            <person name="Choi D."/>
            <person name="Shirasu K."/>
        </authorList>
    </citation>
    <scope>NUCLEOTIDE SEQUENCE [LARGE SCALE GENOMIC DNA]</scope>
    <source>
        <strain evidence="16">cv. UVA1</strain>
    </source>
</reference>
<evidence type="ECO:0000256" key="6">
    <source>
        <dbReference type="ARBA" id="ARBA00023125"/>
    </source>
</evidence>
<evidence type="ECO:0000256" key="1">
    <source>
        <dbReference type="ARBA" id="ARBA00004123"/>
    </source>
</evidence>
<evidence type="ECO:0000256" key="10">
    <source>
        <dbReference type="ARBA" id="ARBA00055747"/>
    </source>
</evidence>
<sequence>MDAGGGGVSSASGLPPFLSKTYDMVDDPSTDAVVSWGSGSNSFVVWNVAEFGKDLLPKYFKHSNFSSFVRQLNTYGFRKVDPDRWEFANDGFLKGHRHLLKTIIRRKPSHAQPNPQSPLAQNPPTEPCVESRKNGIEEEVERLKQDKNVLMHELVRLRNQQQSTDSQLQTMGQRVHGMEQRQQQMMSFLAKAVQSPGFMSQLVNNDGPRKISHGNKKRRLPGQDEENVVHKYGIVTPDGQVVKYQPLMNEAAKSMLRQILKINNAPGGRLERKLSNPNGFLIDGAQPMDKIISGVTLSEVLPHTSALTEIQPDNLLPDFVPSHEITLENNIGIHGIHDESFMGEQPTVLGCGDISTIPGCVDVQKAVASDELLADREVDILLDDIQKLPGINDVFWEQFLSVSPVHEDTEDVNSSSKDQVEQGVEWDNKLKSLNNLTEQMGLLASASKS</sequence>
<comment type="subcellular location">
    <subcellularLocation>
        <location evidence="1">Nucleus</location>
    </subcellularLocation>
</comment>
<evidence type="ECO:0000256" key="13">
    <source>
        <dbReference type="SAM" id="MobiDB-lite"/>
    </source>
</evidence>
<dbReference type="InterPro" id="IPR036390">
    <property type="entry name" value="WH_DNA-bd_sf"/>
</dbReference>
<dbReference type="GO" id="GO:0005634">
    <property type="term" value="C:nucleus"/>
    <property type="evidence" value="ECO:0007669"/>
    <property type="project" value="UniProtKB-SubCell"/>
</dbReference>
<dbReference type="GO" id="GO:0003700">
    <property type="term" value="F:DNA-binding transcription factor activity"/>
    <property type="evidence" value="ECO:0007669"/>
    <property type="project" value="InterPro"/>
</dbReference>
<dbReference type="OrthoDB" id="60033at2759"/>
<keyword evidence="8" id="KW-0804">Transcription</keyword>
<evidence type="ECO:0000256" key="2">
    <source>
        <dbReference type="ARBA" id="ARBA00006403"/>
    </source>
</evidence>
<dbReference type="PANTHER" id="PTHR10015">
    <property type="entry name" value="HEAT SHOCK TRANSCRIPTION FACTOR"/>
    <property type="match status" value="1"/>
</dbReference>
<feature type="domain" description="HSF-type DNA-binding" evidence="14">
    <location>
        <begin position="56"/>
        <end position="80"/>
    </location>
</feature>
<accession>A0A5A7QPA8</accession>
<dbReference type="SMART" id="SM00415">
    <property type="entry name" value="HSF"/>
    <property type="match status" value="1"/>
</dbReference>
<name>A0A5A7QPA8_STRAF</name>
<dbReference type="GO" id="GO:0000978">
    <property type="term" value="F:RNA polymerase II cis-regulatory region sequence-specific DNA binding"/>
    <property type="evidence" value="ECO:0007669"/>
    <property type="project" value="TreeGrafter"/>
</dbReference>
<proteinExistence type="inferred from homology"/>
<evidence type="ECO:0000256" key="4">
    <source>
        <dbReference type="ARBA" id="ARBA00023015"/>
    </source>
</evidence>
<keyword evidence="9" id="KW-0539">Nucleus</keyword>
<dbReference type="Pfam" id="PF00447">
    <property type="entry name" value="HSF_DNA-bind"/>
    <property type="match status" value="1"/>
</dbReference>
<dbReference type="Gene3D" id="1.10.10.10">
    <property type="entry name" value="Winged helix-like DNA-binding domain superfamily/Winged helix DNA-binding domain"/>
    <property type="match status" value="1"/>
</dbReference>
<comment type="function">
    <text evidence="10">DNA-binding protein that specifically binds heat shock promoter elements (HSE) and activates transcription.</text>
</comment>
<dbReference type="Proteomes" id="UP000325081">
    <property type="component" value="Unassembled WGS sequence"/>
</dbReference>
<dbReference type="InterPro" id="IPR036388">
    <property type="entry name" value="WH-like_DNA-bd_sf"/>
</dbReference>
<keyword evidence="7" id="KW-0010">Activator</keyword>
<evidence type="ECO:0000259" key="14">
    <source>
        <dbReference type="PROSITE" id="PS00434"/>
    </source>
</evidence>
<evidence type="ECO:0000256" key="7">
    <source>
        <dbReference type="ARBA" id="ARBA00023159"/>
    </source>
</evidence>
<protein>
    <recommendedName>
        <fullName evidence="11">Heat stress transcription factor</fullName>
    </recommendedName>
</protein>
<dbReference type="AlphaFoldDB" id="A0A5A7QPA8"/>
<keyword evidence="16" id="KW-1185">Reference proteome</keyword>
<evidence type="ECO:0000256" key="8">
    <source>
        <dbReference type="ARBA" id="ARBA00023163"/>
    </source>
</evidence>
<evidence type="ECO:0000256" key="12">
    <source>
        <dbReference type="RuleBase" id="RU004020"/>
    </source>
</evidence>
<dbReference type="EMBL" id="BKCP01007626">
    <property type="protein sequence ID" value="GER46786.1"/>
    <property type="molecule type" value="Genomic_DNA"/>
</dbReference>
<keyword evidence="3" id="KW-0597">Phosphoprotein</keyword>
<feature type="region of interest" description="Disordered" evidence="13">
    <location>
        <begin position="108"/>
        <end position="134"/>
    </location>
</feature>
<dbReference type="PRINTS" id="PR00056">
    <property type="entry name" value="HSFDOMAIN"/>
</dbReference>
<dbReference type="InterPro" id="IPR000232">
    <property type="entry name" value="HSF_DNA-bd"/>
</dbReference>
<organism evidence="15 16">
    <name type="scientific">Striga asiatica</name>
    <name type="common">Asiatic witchweed</name>
    <name type="synonym">Buchnera asiatica</name>
    <dbReference type="NCBI Taxonomy" id="4170"/>
    <lineage>
        <taxon>Eukaryota</taxon>
        <taxon>Viridiplantae</taxon>
        <taxon>Streptophyta</taxon>
        <taxon>Embryophyta</taxon>
        <taxon>Tracheophyta</taxon>
        <taxon>Spermatophyta</taxon>
        <taxon>Magnoliopsida</taxon>
        <taxon>eudicotyledons</taxon>
        <taxon>Gunneridae</taxon>
        <taxon>Pentapetalae</taxon>
        <taxon>asterids</taxon>
        <taxon>lamiids</taxon>
        <taxon>Lamiales</taxon>
        <taxon>Orobanchaceae</taxon>
        <taxon>Buchnereae</taxon>
        <taxon>Striga</taxon>
    </lineage>
</organism>